<dbReference type="EMBL" id="BAVB01000031">
    <property type="protein sequence ID" value="GAE48671.1"/>
    <property type="molecule type" value="Genomic_DNA"/>
</dbReference>
<accession>W4RWH2</accession>
<comment type="caution">
    <text evidence="1">The sequence shown here is derived from an EMBL/GenBank/DDBJ whole genome shotgun (WGS) entry which is preliminary data.</text>
</comment>
<proteinExistence type="predicted"/>
<dbReference type="AlphaFoldDB" id="W4RWH2"/>
<evidence type="ECO:0000313" key="1">
    <source>
        <dbReference type="EMBL" id="GAE48671.1"/>
    </source>
</evidence>
<sequence length="108" mass="12247">MQLPFPTTCYAFATPASPSPEHAAHGYVHRRITALRIRFHRWGLHALHSRAFLRRKVVQRQQRDHRQGQSAACMTKTDTAPRYCPSCLHVHPSRPGRGTIAIASPDNK</sequence>
<dbReference type="Proteomes" id="UP000019143">
    <property type="component" value="Unassembled WGS sequence"/>
</dbReference>
<reference evidence="1 2" key="1">
    <citation type="submission" date="2014-01" db="EMBL/GenBank/DDBJ databases">
        <title>Genome sequence and analysis of Xanthomonas arboricola pv. pruni.</title>
        <authorList>
            <person name="Fujikawa T."/>
            <person name="Nakazono-Nagaoka E."/>
        </authorList>
    </citation>
    <scope>NUCLEOTIDE SEQUENCE [LARGE SCALE GENOMIC DNA]</scope>
    <source>
        <strain evidence="2">MAFF 311562</strain>
    </source>
</reference>
<evidence type="ECO:0000313" key="2">
    <source>
        <dbReference type="Proteomes" id="UP000019143"/>
    </source>
</evidence>
<organism evidence="1 2">
    <name type="scientific">Xanthomonas arboricola pv. pruni str. MAFF 311562</name>
    <dbReference type="NCBI Taxonomy" id="1414836"/>
    <lineage>
        <taxon>Bacteria</taxon>
        <taxon>Pseudomonadati</taxon>
        <taxon>Pseudomonadota</taxon>
        <taxon>Gammaproteobacteria</taxon>
        <taxon>Lysobacterales</taxon>
        <taxon>Lysobacteraceae</taxon>
        <taxon>Xanthomonas</taxon>
    </lineage>
</organism>
<protein>
    <submittedName>
        <fullName evidence="1">Uncharacterized protein</fullName>
    </submittedName>
</protein>
<gene>
    <name evidence="1" type="ORF">XPU_0203</name>
</gene>
<name>W4RWH2_9XANT</name>